<protein>
    <submittedName>
        <fullName evidence="2">Uncharacterized protein</fullName>
    </submittedName>
</protein>
<proteinExistence type="predicted"/>
<evidence type="ECO:0000313" key="3">
    <source>
        <dbReference type="Proteomes" id="UP000761534"/>
    </source>
</evidence>
<feature type="compositionally biased region" description="Basic and acidic residues" evidence="1">
    <location>
        <begin position="93"/>
        <end position="104"/>
    </location>
</feature>
<comment type="caution">
    <text evidence="2">The sequence shown here is derived from an EMBL/GenBank/DDBJ whole genome shotgun (WGS) entry which is preliminary data.</text>
</comment>
<accession>A0A642VB13</accession>
<evidence type="ECO:0000256" key="1">
    <source>
        <dbReference type="SAM" id="MobiDB-lite"/>
    </source>
</evidence>
<name>A0A642VB13_9ASCO</name>
<dbReference type="EMBL" id="SWFS01000184">
    <property type="protein sequence ID" value="KAA8915133.1"/>
    <property type="molecule type" value="Genomic_DNA"/>
</dbReference>
<gene>
    <name evidence="2" type="ORF">TRICI_002742</name>
</gene>
<reference evidence="2" key="1">
    <citation type="journal article" date="2019" name="G3 (Bethesda)">
        <title>Genome Assemblies of Two Rare Opportunistic Yeast Pathogens: Diutina rugosa (syn. Candida rugosa) and Trichomonascus ciferrii (syn. Candida ciferrii).</title>
        <authorList>
            <person name="Mixao V."/>
            <person name="Saus E."/>
            <person name="Hansen A.P."/>
            <person name="Lass-Florl C."/>
            <person name="Gabaldon T."/>
        </authorList>
    </citation>
    <scope>NUCLEOTIDE SEQUENCE</scope>
    <source>
        <strain evidence="2">CBS 4856</strain>
    </source>
</reference>
<dbReference type="OrthoDB" id="7443738at2759"/>
<evidence type="ECO:0000313" key="2">
    <source>
        <dbReference type="EMBL" id="KAA8915133.1"/>
    </source>
</evidence>
<sequence>MAPTTENHAEKLAEDLTEGLQLTLEATVPKRRRPTADRILEARRLNNQFYMEVKKRKQECWNNFLMKLFGKDIWKARNYTKPQQENTLMPHLKKSDGRLTNSAEERADHLLNRLYPTAPESTTTIPRRSTSTNWPPPAERALENTPTDKAPGPDGIEHYP</sequence>
<dbReference type="Proteomes" id="UP000761534">
    <property type="component" value="Unassembled WGS sequence"/>
</dbReference>
<dbReference type="VEuPathDB" id="FungiDB:TRICI_002742"/>
<feature type="region of interest" description="Disordered" evidence="1">
    <location>
        <begin position="116"/>
        <end position="160"/>
    </location>
</feature>
<dbReference type="AlphaFoldDB" id="A0A642VB13"/>
<feature type="region of interest" description="Disordered" evidence="1">
    <location>
        <begin position="82"/>
        <end position="104"/>
    </location>
</feature>
<feature type="compositionally biased region" description="Low complexity" evidence="1">
    <location>
        <begin position="121"/>
        <end position="132"/>
    </location>
</feature>
<keyword evidence="3" id="KW-1185">Reference proteome</keyword>
<organism evidence="2 3">
    <name type="scientific">Trichomonascus ciferrii</name>
    <dbReference type="NCBI Taxonomy" id="44093"/>
    <lineage>
        <taxon>Eukaryota</taxon>
        <taxon>Fungi</taxon>
        <taxon>Dikarya</taxon>
        <taxon>Ascomycota</taxon>
        <taxon>Saccharomycotina</taxon>
        <taxon>Dipodascomycetes</taxon>
        <taxon>Dipodascales</taxon>
        <taxon>Trichomonascaceae</taxon>
        <taxon>Trichomonascus</taxon>
        <taxon>Trichomonascus ciferrii complex</taxon>
    </lineage>
</organism>